<dbReference type="Proteomes" id="UP000287651">
    <property type="component" value="Unassembled WGS sequence"/>
</dbReference>
<sequence length="206" mass="21392">PAVTTLAAASFAAALPCTAVHNNVVAATSQPRSPATAALAGLPLPSSFLHYQSQPNPCHCLHRQRHPVPPCYCCSSRPKHRGACCFLPSAVAVLTTATPAASSRRSSLSSPRPPTTASSSPPASLHLLPSATTASVAATFILLLPPSQVPATASIFLSSHCLSTPTISLRPSLTTSTPQTHAPDSIAEKKKELNTIILRDDYRGCT</sequence>
<evidence type="ECO:0000313" key="4">
    <source>
        <dbReference type="Proteomes" id="UP000287651"/>
    </source>
</evidence>
<protein>
    <submittedName>
        <fullName evidence="3">Uncharacterized protein</fullName>
    </submittedName>
</protein>
<feature type="non-terminal residue" evidence="3">
    <location>
        <position position="1"/>
    </location>
</feature>
<organism evidence="3 4">
    <name type="scientific">Ensete ventricosum</name>
    <name type="common">Abyssinian banana</name>
    <name type="synonym">Musa ensete</name>
    <dbReference type="NCBI Taxonomy" id="4639"/>
    <lineage>
        <taxon>Eukaryota</taxon>
        <taxon>Viridiplantae</taxon>
        <taxon>Streptophyta</taxon>
        <taxon>Embryophyta</taxon>
        <taxon>Tracheophyta</taxon>
        <taxon>Spermatophyta</taxon>
        <taxon>Magnoliopsida</taxon>
        <taxon>Liliopsida</taxon>
        <taxon>Zingiberales</taxon>
        <taxon>Musaceae</taxon>
        <taxon>Ensete</taxon>
    </lineage>
</organism>
<evidence type="ECO:0000256" key="2">
    <source>
        <dbReference type="SAM" id="SignalP"/>
    </source>
</evidence>
<reference evidence="3 4" key="1">
    <citation type="journal article" date="2014" name="Agronomy (Basel)">
        <title>A Draft Genome Sequence for Ensete ventricosum, the Drought-Tolerant Tree Against Hunger.</title>
        <authorList>
            <person name="Harrison J."/>
            <person name="Moore K.A."/>
            <person name="Paszkiewicz K."/>
            <person name="Jones T."/>
            <person name="Grant M."/>
            <person name="Ambacheew D."/>
            <person name="Muzemil S."/>
            <person name="Studholme D.J."/>
        </authorList>
    </citation>
    <scope>NUCLEOTIDE SEQUENCE [LARGE SCALE GENOMIC DNA]</scope>
</reference>
<dbReference type="EMBL" id="AMZH03025634">
    <property type="protein sequence ID" value="RRT35068.1"/>
    <property type="molecule type" value="Genomic_DNA"/>
</dbReference>
<feature type="signal peptide" evidence="2">
    <location>
        <begin position="1"/>
        <end position="19"/>
    </location>
</feature>
<dbReference type="AlphaFoldDB" id="A0A426X6H6"/>
<gene>
    <name evidence="3" type="ORF">B296_00055591</name>
</gene>
<feature type="chain" id="PRO_5019544233" evidence="2">
    <location>
        <begin position="20"/>
        <end position="206"/>
    </location>
</feature>
<accession>A0A426X6H6</accession>
<evidence type="ECO:0000256" key="1">
    <source>
        <dbReference type="SAM" id="MobiDB-lite"/>
    </source>
</evidence>
<evidence type="ECO:0000313" key="3">
    <source>
        <dbReference type="EMBL" id="RRT35068.1"/>
    </source>
</evidence>
<proteinExistence type="predicted"/>
<feature type="region of interest" description="Disordered" evidence="1">
    <location>
        <begin position="101"/>
        <end position="124"/>
    </location>
</feature>
<keyword evidence="2" id="KW-0732">Signal</keyword>
<comment type="caution">
    <text evidence="3">The sequence shown here is derived from an EMBL/GenBank/DDBJ whole genome shotgun (WGS) entry which is preliminary data.</text>
</comment>
<name>A0A426X6H6_ENSVE</name>